<keyword evidence="3" id="KW-0813">Transport</keyword>
<evidence type="ECO:0000256" key="5">
    <source>
        <dbReference type="ARBA" id="ARBA00022692"/>
    </source>
</evidence>
<dbReference type="GeneID" id="118465828"/>
<dbReference type="RefSeq" id="XP_035790309.1">
    <property type="nucleotide sequence ID" value="XM_035934416.1"/>
</dbReference>
<evidence type="ECO:0000256" key="2">
    <source>
        <dbReference type="ARBA" id="ARBA00021200"/>
    </source>
</evidence>
<keyword evidence="6" id="KW-0732">Signal</keyword>
<evidence type="ECO:0000256" key="9">
    <source>
        <dbReference type="ARBA" id="ARBA00023136"/>
    </source>
</evidence>
<dbReference type="Pfam" id="PF14828">
    <property type="entry name" value="Amnionless"/>
    <property type="match status" value="1"/>
</dbReference>
<keyword evidence="5" id="KW-0812">Transmembrane</keyword>
<keyword evidence="9" id="KW-0472">Membrane</keyword>
<reference evidence="10" key="2">
    <citation type="submission" date="2022-08" db="UniProtKB">
        <authorList>
            <consortium name="EnsemblMetazoa"/>
        </authorList>
    </citation>
    <scope>IDENTIFICATION</scope>
    <source>
        <strain evidence="10">STECLA/ALBI9_A</strain>
    </source>
</reference>
<dbReference type="Proteomes" id="UP000069272">
    <property type="component" value="Chromosome 3R"/>
</dbReference>
<comment type="subcellular location">
    <subcellularLocation>
        <location evidence="1">Cell membrane</location>
        <topology evidence="1">Single-pass type I membrane protein</topology>
    </subcellularLocation>
</comment>
<dbReference type="KEGG" id="aali:118465828"/>
<dbReference type="EnsemblMetazoa" id="AALB003805-RA">
    <property type="protein sequence ID" value="AALB003805-PA"/>
    <property type="gene ID" value="AALB003805"/>
</dbReference>
<keyword evidence="7" id="KW-0653">Protein transport</keyword>
<dbReference type="CTD" id="33199"/>
<dbReference type="VEuPathDB" id="VectorBase:AALB003805"/>
<keyword evidence="4" id="KW-1003">Cell membrane</keyword>
<dbReference type="STRING" id="7167.A0A182FBC2"/>
<dbReference type="OrthoDB" id="1898221at2759"/>
<evidence type="ECO:0000256" key="8">
    <source>
        <dbReference type="ARBA" id="ARBA00022989"/>
    </source>
</evidence>
<evidence type="ECO:0000256" key="7">
    <source>
        <dbReference type="ARBA" id="ARBA00022927"/>
    </source>
</evidence>
<dbReference type="GO" id="GO:0030139">
    <property type="term" value="C:endocytic vesicle"/>
    <property type="evidence" value="ECO:0007669"/>
    <property type="project" value="TreeGrafter"/>
</dbReference>
<proteinExistence type="predicted"/>
<dbReference type="AlphaFoldDB" id="A0A182FBC2"/>
<dbReference type="PANTHER" id="PTHR14995:SF2">
    <property type="entry name" value="PROTEIN AMNIONLESS"/>
    <property type="match status" value="1"/>
</dbReference>
<organism evidence="10 11">
    <name type="scientific">Anopheles albimanus</name>
    <name type="common">New world malaria mosquito</name>
    <dbReference type="NCBI Taxonomy" id="7167"/>
    <lineage>
        <taxon>Eukaryota</taxon>
        <taxon>Metazoa</taxon>
        <taxon>Ecdysozoa</taxon>
        <taxon>Arthropoda</taxon>
        <taxon>Hexapoda</taxon>
        <taxon>Insecta</taxon>
        <taxon>Pterygota</taxon>
        <taxon>Neoptera</taxon>
        <taxon>Endopterygota</taxon>
        <taxon>Diptera</taxon>
        <taxon>Nematocera</taxon>
        <taxon>Culicoidea</taxon>
        <taxon>Culicidae</taxon>
        <taxon>Anophelinae</taxon>
        <taxon>Anopheles</taxon>
    </lineage>
</organism>
<evidence type="ECO:0000313" key="10">
    <source>
        <dbReference type="EnsemblMetazoa" id="AALB003805-PA"/>
    </source>
</evidence>
<accession>A0A182FBC2</accession>
<dbReference type="VEuPathDB" id="VectorBase:AALB20_036009"/>
<name>A0A182FBC2_ANOAL</name>
<dbReference type="GO" id="GO:0015031">
    <property type="term" value="P:protein transport"/>
    <property type="evidence" value="ECO:0007669"/>
    <property type="project" value="UniProtKB-KW"/>
</dbReference>
<dbReference type="GO" id="GO:0006898">
    <property type="term" value="P:receptor-mediated endocytosis"/>
    <property type="evidence" value="ECO:0007669"/>
    <property type="project" value="TreeGrafter"/>
</dbReference>
<keyword evidence="8" id="KW-1133">Transmembrane helix</keyword>
<dbReference type="PANTHER" id="PTHR14995">
    <property type="entry name" value="AMNIONLESS"/>
    <property type="match status" value="1"/>
</dbReference>
<reference evidence="10 11" key="1">
    <citation type="journal article" date="2017" name="G3 (Bethesda)">
        <title>The Physical Genome Mapping of Anopheles albimanus Corrected Scaffold Misassemblies and Identified Interarm Rearrangements in Genus Anopheles.</title>
        <authorList>
            <person name="Artemov G.N."/>
            <person name="Peery A.N."/>
            <person name="Jiang X."/>
            <person name="Tu Z."/>
            <person name="Stegniy V.N."/>
            <person name="Sharakhova M.V."/>
            <person name="Sharakhov I.V."/>
        </authorList>
    </citation>
    <scope>NUCLEOTIDE SEQUENCE [LARGE SCALE GENOMIC DNA]</scope>
    <source>
        <strain evidence="10 11">ALBI9_A</strain>
    </source>
</reference>
<keyword evidence="11" id="KW-1185">Reference proteome</keyword>
<evidence type="ECO:0000313" key="11">
    <source>
        <dbReference type="Proteomes" id="UP000069272"/>
    </source>
</evidence>
<sequence>MAIGGGIVLVVQLLKILAILRPTSGTKVWLPKVDITQGANWEADRFPSSGDAIVFPTKLNGLIALPASLLSVSELVLPQNGALLLPEDSFILSLIAQQSGKISSRSVFKTPHRTPYYLGRNWATYDESGKLDASARINEAVPHMERVPCQYETALFPMGPPVSRIGTPQPIDVQYHESIEVGNIKIGVDDGIEGIGSFQSFLNTELGQYLFYNADDTIVREGKCSNAEKCPCQEEHQRDAICSNELPCPMPHCLSPIQPAGHCCPMCGSVFRMDIAKFRGTFELQAFIEKLRRKLTSGELDDSAIDYHVGVDRSGGGNVVQVIFVDRGEYGEKSLHLMDSLRAFFEKQFSTGYQILHAGQPHVPLDGGQVFGFVFLTLLVTTVFFSMFYVYYYDETLVPRLRAVIRTQGFFTTPFVFARFDPHGEADGISVNVTFPPEAMDPVPEHRPSIETDMLTVPEACSFDNPMYGSTSKVDTGKEAYQDVELRVK</sequence>
<evidence type="ECO:0000256" key="1">
    <source>
        <dbReference type="ARBA" id="ARBA00004251"/>
    </source>
</evidence>
<dbReference type="InterPro" id="IPR026112">
    <property type="entry name" value="AMN"/>
</dbReference>
<evidence type="ECO:0000256" key="4">
    <source>
        <dbReference type="ARBA" id="ARBA00022475"/>
    </source>
</evidence>
<protein>
    <recommendedName>
        <fullName evidence="2">Protein amnionless</fullName>
    </recommendedName>
</protein>
<evidence type="ECO:0000256" key="6">
    <source>
        <dbReference type="ARBA" id="ARBA00022729"/>
    </source>
</evidence>
<evidence type="ECO:0000256" key="3">
    <source>
        <dbReference type="ARBA" id="ARBA00022448"/>
    </source>
</evidence>
<dbReference type="GO" id="GO:0016324">
    <property type="term" value="C:apical plasma membrane"/>
    <property type="evidence" value="ECO:0007669"/>
    <property type="project" value="TreeGrafter"/>
</dbReference>